<evidence type="ECO:0000259" key="1">
    <source>
        <dbReference type="PROSITE" id="PS50801"/>
    </source>
</evidence>
<dbReference type="Gene3D" id="3.30.750.24">
    <property type="entry name" value="STAS domain"/>
    <property type="match status" value="1"/>
</dbReference>
<dbReference type="InterPro" id="IPR058548">
    <property type="entry name" value="MlaB-like_STAS"/>
</dbReference>
<dbReference type="EMBL" id="JBEWLZ010000020">
    <property type="protein sequence ID" value="MET1492079.1"/>
    <property type="molecule type" value="Genomic_DNA"/>
</dbReference>
<dbReference type="Proteomes" id="UP001548590">
    <property type="component" value="Unassembled WGS sequence"/>
</dbReference>
<comment type="caution">
    <text evidence="2">The sequence shown here is derived from an EMBL/GenBank/DDBJ whole genome shotgun (WGS) entry which is preliminary data.</text>
</comment>
<dbReference type="PANTHER" id="PTHR33495">
    <property type="entry name" value="ANTI-SIGMA FACTOR ANTAGONIST TM_1081-RELATED-RELATED"/>
    <property type="match status" value="1"/>
</dbReference>
<gene>
    <name evidence="2" type="ORF">ABVT11_19725</name>
</gene>
<dbReference type="Pfam" id="PF13466">
    <property type="entry name" value="STAS_2"/>
    <property type="match status" value="1"/>
</dbReference>
<reference evidence="2 3" key="1">
    <citation type="submission" date="2024-07" db="EMBL/GenBank/DDBJ databases">
        <title>Uliginosibacterium paludis KCTC:42655.</title>
        <authorList>
            <person name="Kim M.K."/>
        </authorList>
    </citation>
    <scope>NUCLEOTIDE SEQUENCE [LARGE SCALE GENOMIC DNA]</scope>
    <source>
        <strain evidence="2 3">KCTC 42655</strain>
    </source>
</reference>
<name>A0ABV2CVW4_9RHOO</name>
<protein>
    <submittedName>
        <fullName evidence="2">STAS domain-containing protein</fullName>
    </submittedName>
</protein>
<dbReference type="InterPro" id="IPR036513">
    <property type="entry name" value="STAS_dom_sf"/>
</dbReference>
<feature type="domain" description="STAS" evidence="1">
    <location>
        <begin position="16"/>
        <end position="102"/>
    </location>
</feature>
<evidence type="ECO:0000313" key="3">
    <source>
        <dbReference type="Proteomes" id="UP001548590"/>
    </source>
</evidence>
<accession>A0ABV2CVW4</accession>
<evidence type="ECO:0000313" key="2">
    <source>
        <dbReference type="EMBL" id="MET1492079.1"/>
    </source>
</evidence>
<keyword evidence="3" id="KW-1185">Reference proteome</keyword>
<sequence>MAFTAIRSEDGRTLEISVSGSFQFSLHREFRDTYREYTVPDSLIRLNLTQAEYMDSAALGMLLLLNEHAKQHRGTVVLHRPSPVIRRILEITSFDKLFRIED</sequence>
<dbReference type="RefSeq" id="WP_345930444.1">
    <property type="nucleotide sequence ID" value="NZ_JBDIVF010000017.1"/>
</dbReference>
<dbReference type="SUPFAM" id="SSF52091">
    <property type="entry name" value="SpoIIaa-like"/>
    <property type="match status" value="1"/>
</dbReference>
<proteinExistence type="predicted"/>
<organism evidence="2 3">
    <name type="scientific">Uliginosibacterium paludis</name>
    <dbReference type="NCBI Taxonomy" id="1615952"/>
    <lineage>
        <taxon>Bacteria</taxon>
        <taxon>Pseudomonadati</taxon>
        <taxon>Pseudomonadota</taxon>
        <taxon>Betaproteobacteria</taxon>
        <taxon>Rhodocyclales</taxon>
        <taxon>Zoogloeaceae</taxon>
        <taxon>Uliginosibacterium</taxon>
    </lineage>
</organism>
<dbReference type="InterPro" id="IPR002645">
    <property type="entry name" value="STAS_dom"/>
</dbReference>
<dbReference type="CDD" id="cd07043">
    <property type="entry name" value="STAS_anti-anti-sigma_factors"/>
    <property type="match status" value="1"/>
</dbReference>
<dbReference type="PANTHER" id="PTHR33495:SF15">
    <property type="entry name" value="STAS DOMAIN-CONTAINING PROTEIN"/>
    <property type="match status" value="1"/>
</dbReference>
<dbReference type="PROSITE" id="PS50801">
    <property type="entry name" value="STAS"/>
    <property type="match status" value="1"/>
</dbReference>